<gene>
    <name evidence="6" type="ORF">FD06_GL001320</name>
</gene>
<comment type="caution">
    <text evidence="6">The sequence shown here is derived from an EMBL/GenBank/DDBJ whole genome shotgun (WGS) entry which is preliminary data.</text>
</comment>
<evidence type="ECO:0000256" key="4">
    <source>
        <dbReference type="ARBA" id="ARBA00023136"/>
    </source>
</evidence>
<dbReference type="InterPro" id="IPR003339">
    <property type="entry name" value="ABC/ECF_trnsptr_transmembrane"/>
</dbReference>
<organism evidence="6 7">
    <name type="scientific">Apilactobacillus ozensis DSM 23829 = JCM 17196</name>
    <dbReference type="NCBI Taxonomy" id="1423781"/>
    <lineage>
        <taxon>Bacteria</taxon>
        <taxon>Bacillati</taxon>
        <taxon>Bacillota</taxon>
        <taxon>Bacilli</taxon>
        <taxon>Lactobacillales</taxon>
        <taxon>Lactobacillaceae</taxon>
        <taxon>Apilactobacillus</taxon>
    </lineage>
</organism>
<keyword evidence="2 5" id="KW-0812">Transmembrane</keyword>
<feature type="transmembrane region" description="Helical" evidence="5">
    <location>
        <begin position="237"/>
        <end position="253"/>
    </location>
</feature>
<evidence type="ECO:0000313" key="6">
    <source>
        <dbReference type="EMBL" id="KRM68298.1"/>
    </source>
</evidence>
<name>A0A0R2ANN6_9LACO</name>
<evidence type="ECO:0000256" key="1">
    <source>
        <dbReference type="ARBA" id="ARBA00004141"/>
    </source>
</evidence>
<dbReference type="CDD" id="cd16914">
    <property type="entry name" value="EcfT"/>
    <property type="match status" value="1"/>
</dbReference>
<evidence type="ECO:0000256" key="2">
    <source>
        <dbReference type="ARBA" id="ARBA00022692"/>
    </source>
</evidence>
<protein>
    <submittedName>
        <fullName evidence="6">Cobalt transport family protein</fullName>
    </submittedName>
</protein>
<dbReference type="Proteomes" id="UP000052012">
    <property type="component" value="Unassembled WGS sequence"/>
</dbReference>
<feature type="transmembrane region" description="Helical" evidence="5">
    <location>
        <begin position="20"/>
        <end position="43"/>
    </location>
</feature>
<comment type="subcellular location">
    <subcellularLocation>
        <location evidence="1">Membrane</location>
        <topology evidence="1">Multi-pass membrane protein</topology>
    </subcellularLocation>
</comment>
<evidence type="ECO:0000313" key="7">
    <source>
        <dbReference type="Proteomes" id="UP000052012"/>
    </source>
</evidence>
<dbReference type="Pfam" id="PF02361">
    <property type="entry name" value="CbiQ"/>
    <property type="match status" value="1"/>
</dbReference>
<dbReference type="PANTHER" id="PTHR33514:SF13">
    <property type="entry name" value="PROTEIN ABCI12, CHLOROPLASTIC"/>
    <property type="match status" value="1"/>
</dbReference>
<evidence type="ECO:0000256" key="5">
    <source>
        <dbReference type="SAM" id="Phobius"/>
    </source>
</evidence>
<sequence length="255" mass="28806">MPGKSKIHSLNPTIKIIMSFYFIVIVFFANNLITYVSLFLLCLVALRFSKIPLKFFVNGIKPLIILIIITVLLQLVFSTGGQTYASFWIFKITSLGLLSAFYIFMRFILIITISTLLTLTTSPLAIAYGIEKILSPLKKIHLPVETISLMISIALRFVPTLTDEAMNIMNAQRSRGVDFGSGNIIKRIKSLIPLLVPLFVSAFKHADELSIAMEARGYSPEMKRSKFKSYPIEHNDYIGMIVILFISLMVIFLRN</sequence>
<dbReference type="PANTHER" id="PTHR33514">
    <property type="entry name" value="PROTEIN ABCI12, CHLOROPLASTIC"/>
    <property type="match status" value="1"/>
</dbReference>
<keyword evidence="3 5" id="KW-1133">Transmembrane helix</keyword>
<feature type="transmembrane region" description="Helical" evidence="5">
    <location>
        <begin position="97"/>
        <end position="119"/>
    </location>
</feature>
<dbReference type="PATRIC" id="fig|1423781.4.peg.1368"/>
<accession>A0A0R2ANN6</accession>
<dbReference type="GO" id="GO:0005886">
    <property type="term" value="C:plasma membrane"/>
    <property type="evidence" value="ECO:0007669"/>
    <property type="project" value="TreeGrafter"/>
</dbReference>
<keyword evidence="4 5" id="KW-0472">Membrane</keyword>
<dbReference type="EMBL" id="AYYQ01000029">
    <property type="protein sequence ID" value="KRM68298.1"/>
    <property type="molecule type" value="Genomic_DNA"/>
</dbReference>
<reference evidence="6 7" key="1">
    <citation type="journal article" date="2015" name="Genome Announc.">
        <title>Expanding the biotechnology potential of lactobacilli through comparative genomics of 213 strains and associated genera.</title>
        <authorList>
            <person name="Sun Z."/>
            <person name="Harris H.M."/>
            <person name="McCann A."/>
            <person name="Guo C."/>
            <person name="Argimon S."/>
            <person name="Zhang W."/>
            <person name="Yang X."/>
            <person name="Jeffery I.B."/>
            <person name="Cooney J.C."/>
            <person name="Kagawa T.F."/>
            <person name="Liu W."/>
            <person name="Song Y."/>
            <person name="Salvetti E."/>
            <person name="Wrobel A."/>
            <person name="Rasinkangas P."/>
            <person name="Parkhill J."/>
            <person name="Rea M.C."/>
            <person name="O'Sullivan O."/>
            <person name="Ritari J."/>
            <person name="Douillard F.P."/>
            <person name="Paul Ross R."/>
            <person name="Yang R."/>
            <person name="Briner A.E."/>
            <person name="Felis G.E."/>
            <person name="de Vos W.M."/>
            <person name="Barrangou R."/>
            <person name="Klaenhammer T.R."/>
            <person name="Caufield P.W."/>
            <person name="Cui Y."/>
            <person name="Zhang H."/>
            <person name="O'Toole P.W."/>
        </authorList>
    </citation>
    <scope>NUCLEOTIDE SEQUENCE [LARGE SCALE GENOMIC DNA]</scope>
    <source>
        <strain evidence="6 7">DSM 23829</strain>
    </source>
</reference>
<dbReference type="STRING" id="1423781.FD06_GL001320"/>
<feature type="transmembrane region" description="Helical" evidence="5">
    <location>
        <begin position="55"/>
        <end position="77"/>
    </location>
</feature>
<proteinExistence type="predicted"/>
<keyword evidence="7" id="KW-1185">Reference proteome</keyword>
<evidence type="ECO:0000256" key="3">
    <source>
        <dbReference type="ARBA" id="ARBA00022989"/>
    </source>
</evidence>
<dbReference type="AlphaFoldDB" id="A0A0R2ANN6"/>